<keyword evidence="2" id="KW-0479">Metal-binding</keyword>
<dbReference type="InterPro" id="IPR012312">
    <property type="entry name" value="Hemerythrin-like"/>
</dbReference>
<comment type="similarity">
    <text evidence="1">Belongs to the hemerythrin family.</text>
</comment>
<dbReference type="SUPFAM" id="SSF47188">
    <property type="entry name" value="Hemerythrin-like"/>
    <property type="match status" value="1"/>
</dbReference>
<evidence type="ECO:0000313" key="6">
    <source>
        <dbReference type="Proteomes" id="UP000287853"/>
    </source>
</evidence>
<keyword evidence="3" id="KW-0408">Iron</keyword>
<dbReference type="EMBL" id="MTKO01000075">
    <property type="protein sequence ID" value="RWX45625.1"/>
    <property type="molecule type" value="Genomic_DNA"/>
</dbReference>
<dbReference type="GO" id="GO:0046872">
    <property type="term" value="F:metal ion binding"/>
    <property type="evidence" value="ECO:0007669"/>
    <property type="project" value="UniProtKB-KW"/>
</dbReference>
<evidence type="ECO:0000256" key="3">
    <source>
        <dbReference type="ARBA" id="ARBA00023004"/>
    </source>
</evidence>
<keyword evidence="6" id="KW-1185">Reference proteome</keyword>
<gene>
    <name evidence="5" type="ORF">H206_01738</name>
</gene>
<dbReference type="AlphaFoldDB" id="A0A3S3QRH4"/>
<name>A0A3S3QRH4_9BACT</name>
<dbReference type="Proteomes" id="UP000287853">
    <property type="component" value="Unassembled WGS sequence"/>
</dbReference>
<dbReference type="NCBIfam" id="NF033749">
    <property type="entry name" value="bact_hemeryth"/>
    <property type="match status" value="1"/>
</dbReference>
<dbReference type="PANTHER" id="PTHR37164">
    <property type="entry name" value="BACTERIOHEMERYTHRIN"/>
    <property type="match status" value="1"/>
</dbReference>
<organism evidence="5 6">
    <name type="scientific">Candidatus Electrothrix aarhusensis</name>
    <dbReference type="NCBI Taxonomy" id="1859131"/>
    <lineage>
        <taxon>Bacteria</taxon>
        <taxon>Pseudomonadati</taxon>
        <taxon>Thermodesulfobacteriota</taxon>
        <taxon>Desulfobulbia</taxon>
        <taxon>Desulfobulbales</taxon>
        <taxon>Desulfobulbaceae</taxon>
        <taxon>Candidatus Electrothrix</taxon>
    </lineage>
</organism>
<dbReference type="InterPro" id="IPR050669">
    <property type="entry name" value="Hemerythrin"/>
</dbReference>
<dbReference type="PANTHER" id="PTHR37164:SF1">
    <property type="entry name" value="BACTERIOHEMERYTHRIN"/>
    <property type="match status" value="1"/>
</dbReference>
<dbReference type="NCBIfam" id="TIGR02481">
    <property type="entry name" value="hemeryth_dom"/>
    <property type="match status" value="1"/>
</dbReference>
<dbReference type="Pfam" id="PF01814">
    <property type="entry name" value="Hemerythrin"/>
    <property type="match status" value="1"/>
</dbReference>
<feature type="domain" description="Hemerythrin-like" evidence="4">
    <location>
        <begin position="12"/>
        <end position="125"/>
    </location>
</feature>
<dbReference type="InterPro" id="IPR012827">
    <property type="entry name" value="Hemerythrin_metal-bd"/>
</dbReference>
<proteinExistence type="inferred from homology"/>
<reference evidence="5 6" key="1">
    <citation type="submission" date="2017-01" db="EMBL/GenBank/DDBJ databases">
        <title>The cable genome- insights into the physiology and evolution of filamentous bacteria capable of sulfide oxidation via long distance electron transfer.</title>
        <authorList>
            <person name="Schreiber L."/>
            <person name="Bjerg J.T."/>
            <person name="Boggild A."/>
            <person name="Van De Vossenberg J."/>
            <person name="Meysman F."/>
            <person name="Nielsen L.P."/>
            <person name="Schramm A."/>
            <person name="Kjeldsen K.U."/>
        </authorList>
    </citation>
    <scope>NUCLEOTIDE SEQUENCE [LARGE SCALE GENOMIC DNA]</scope>
    <source>
        <strain evidence="5">MCF</strain>
    </source>
</reference>
<sequence>MLYPWKDEYSVGVSRFDSHHKKLFDIANQLHEMMKSGKGAEVIEPVLRDLIDYTKYHLAEEEKALERIGYSGIAAHKRAHVIFTDQLNEGLVEIEKGRAMFVVVKISKAVIDWLIDHIFVVDHKYTAEMNAAGIH</sequence>
<dbReference type="InterPro" id="IPR035938">
    <property type="entry name" value="Hemerythrin-like_sf"/>
</dbReference>
<evidence type="ECO:0000259" key="4">
    <source>
        <dbReference type="Pfam" id="PF01814"/>
    </source>
</evidence>
<protein>
    <submittedName>
        <fullName evidence="5">Hemerythrin</fullName>
    </submittedName>
</protein>
<evidence type="ECO:0000256" key="1">
    <source>
        <dbReference type="ARBA" id="ARBA00010587"/>
    </source>
</evidence>
<dbReference type="CDD" id="cd12107">
    <property type="entry name" value="Hemerythrin"/>
    <property type="match status" value="1"/>
</dbReference>
<evidence type="ECO:0000313" key="5">
    <source>
        <dbReference type="EMBL" id="RWX45625.1"/>
    </source>
</evidence>
<accession>A0A3S3QRH4</accession>
<evidence type="ECO:0000256" key="2">
    <source>
        <dbReference type="ARBA" id="ARBA00022723"/>
    </source>
</evidence>
<dbReference type="Gene3D" id="1.20.120.50">
    <property type="entry name" value="Hemerythrin-like"/>
    <property type="match status" value="1"/>
</dbReference>
<comment type="caution">
    <text evidence="5">The sequence shown here is derived from an EMBL/GenBank/DDBJ whole genome shotgun (WGS) entry which is preliminary data.</text>
</comment>